<dbReference type="Gene3D" id="3.40.50.1110">
    <property type="entry name" value="SGNH hydrolase"/>
    <property type="match status" value="1"/>
</dbReference>
<feature type="signal peptide" evidence="1">
    <location>
        <begin position="1"/>
        <end position="26"/>
    </location>
</feature>
<dbReference type="PROSITE" id="PS51257">
    <property type="entry name" value="PROKAR_LIPOPROTEIN"/>
    <property type="match status" value="1"/>
</dbReference>
<sequence>MVSWLRAVGALLVLTGLAALAPPALASCPGPLDMRTLPPEARPAPHPWPQWAELNRALSRRLSATRLEEVELVFLGDSLVAGWTPALFQHFYGHRRALNMGVAGDTTQTLLWRLRQGGWPAALRPRAVVVLVGTNNAGFGWHALPTAQAILSVVEEVRARAPGVHVVLVGLLPRGTEPDDTGRTFNQEVNRFLAPCPDGRTLFGLDAADVLLDGRQRLTSLVSYDQLHLTPYGYAILSTALESALRAALEVPAPATR</sequence>
<feature type="chain" id="PRO_5032853953" evidence="1">
    <location>
        <begin position="27"/>
        <end position="257"/>
    </location>
</feature>
<evidence type="ECO:0000313" key="3">
    <source>
        <dbReference type="EMBL" id="MBB3897046.1"/>
    </source>
</evidence>
<feature type="domain" description="SGNH hydrolase-type esterase" evidence="2">
    <location>
        <begin position="74"/>
        <end position="236"/>
    </location>
</feature>
<dbReference type="PANTHER" id="PTHR30383">
    <property type="entry name" value="THIOESTERASE 1/PROTEASE 1/LYSOPHOSPHOLIPASE L1"/>
    <property type="match status" value="1"/>
</dbReference>
<evidence type="ECO:0000256" key="1">
    <source>
        <dbReference type="SAM" id="SignalP"/>
    </source>
</evidence>
<dbReference type="EMBL" id="JACIDJ010000001">
    <property type="protein sequence ID" value="MBB3897046.1"/>
    <property type="molecule type" value="Genomic_DNA"/>
</dbReference>
<dbReference type="Pfam" id="PF13472">
    <property type="entry name" value="Lipase_GDSL_2"/>
    <property type="match status" value="1"/>
</dbReference>
<dbReference type="PANTHER" id="PTHR30383:SF5">
    <property type="entry name" value="SGNH HYDROLASE-TYPE ESTERASE DOMAIN-CONTAINING PROTEIN"/>
    <property type="match status" value="1"/>
</dbReference>
<dbReference type="GO" id="GO:0004622">
    <property type="term" value="F:phosphatidylcholine lysophospholipase activity"/>
    <property type="evidence" value="ECO:0007669"/>
    <property type="project" value="TreeGrafter"/>
</dbReference>
<gene>
    <name evidence="3" type="ORF">GGQ83_000472</name>
</gene>
<organism evidence="3 4">
    <name type="scientific">Roseococcus suduntuyensis</name>
    <dbReference type="NCBI Taxonomy" id="455361"/>
    <lineage>
        <taxon>Bacteria</taxon>
        <taxon>Pseudomonadati</taxon>
        <taxon>Pseudomonadota</taxon>
        <taxon>Alphaproteobacteria</taxon>
        <taxon>Acetobacterales</taxon>
        <taxon>Roseomonadaceae</taxon>
        <taxon>Roseococcus</taxon>
    </lineage>
</organism>
<name>A0A840A946_9PROT</name>
<dbReference type="SUPFAM" id="SSF52266">
    <property type="entry name" value="SGNH hydrolase"/>
    <property type="match status" value="1"/>
</dbReference>
<dbReference type="InterPro" id="IPR036514">
    <property type="entry name" value="SGNH_hydro_sf"/>
</dbReference>
<evidence type="ECO:0000313" key="4">
    <source>
        <dbReference type="Proteomes" id="UP000553193"/>
    </source>
</evidence>
<proteinExistence type="predicted"/>
<dbReference type="Proteomes" id="UP000553193">
    <property type="component" value="Unassembled WGS sequence"/>
</dbReference>
<dbReference type="InterPro" id="IPR013830">
    <property type="entry name" value="SGNH_hydro"/>
</dbReference>
<dbReference type="InterPro" id="IPR051532">
    <property type="entry name" value="Ester_Hydrolysis_Enzymes"/>
</dbReference>
<keyword evidence="4" id="KW-1185">Reference proteome</keyword>
<evidence type="ECO:0000259" key="2">
    <source>
        <dbReference type="Pfam" id="PF13472"/>
    </source>
</evidence>
<reference evidence="3 4" key="1">
    <citation type="submission" date="2020-08" db="EMBL/GenBank/DDBJ databases">
        <title>Genomic Encyclopedia of Type Strains, Phase IV (KMG-IV): sequencing the most valuable type-strain genomes for metagenomic binning, comparative biology and taxonomic classification.</title>
        <authorList>
            <person name="Goeker M."/>
        </authorList>
    </citation>
    <scope>NUCLEOTIDE SEQUENCE [LARGE SCALE GENOMIC DNA]</scope>
    <source>
        <strain evidence="3 4">DSM 19979</strain>
    </source>
</reference>
<keyword evidence="1" id="KW-0732">Signal</keyword>
<dbReference type="AlphaFoldDB" id="A0A840A946"/>
<comment type="caution">
    <text evidence="3">The sequence shown here is derived from an EMBL/GenBank/DDBJ whole genome shotgun (WGS) entry which is preliminary data.</text>
</comment>
<protein>
    <submittedName>
        <fullName evidence="3">Lysophospholipase L1-like esterase</fullName>
    </submittedName>
</protein>
<accession>A0A840A946</accession>